<dbReference type="STRING" id="1288291.A0A059F3P0"/>
<dbReference type="CDD" id="cd03213">
    <property type="entry name" value="ABCG_EPDR"/>
    <property type="match status" value="1"/>
</dbReference>
<dbReference type="VEuPathDB" id="MicrosporidiaDB:H312_00729"/>
<dbReference type="InterPro" id="IPR013525">
    <property type="entry name" value="ABC2_TM"/>
</dbReference>
<feature type="transmembrane region" description="Helical" evidence="8">
    <location>
        <begin position="459"/>
        <end position="479"/>
    </location>
</feature>
<sequence>MDLKSQECEIVYTNLELTNGSTKILDNVNGKIKPSTMVALLGTSGAGKTSLMNCFAGRLPPNLILSGNILVNGKPRDAHLWPEMIGYVEQELFAYENQTVYETFSFVCKLKNVSLIKVDKVLDVLNLSPSKERFLDQLSGGEKKRVSIGIELIGNPSILFLDEPTSGLDSFNAINILETLSRLKGLGKCIIITIHQPSFKMLEYFDKIILMGKGCVIFDGTLNDCNEFFKENGYVCPGYTNPSDYFLETISINTTTNELKNESLQRLDYLRKAWKNKNKRYEVEITEDIKLKYRIINYISFLPLVRRNISALIRDTAYIKIEFIQKTVFFILIGLTFLQINYTQQGIQSRSGVIIFIILNAMFGTCGPIFNLFPIEKKIIIRERKSGFYDGFSAFLAKYVVHVSFIFIIGVYYITCLYWMVGLNNNFAHFLKFLLVQISIMFFAAAFGLTISAIAPNQAVAQVMGTLIIIVFVVYGSFFSNPDTIPSWLRWLIWLSPINYAFRASMQAIFRNQTFICDDQAQGCLKTGQDVLEKFNVAKVDSWACIFIIWGFTLFMIILGSFILHYTTRLKIYMEKKKPVEV</sequence>
<dbReference type="Pfam" id="PF00005">
    <property type="entry name" value="ABC_tran"/>
    <property type="match status" value="1"/>
</dbReference>
<dbReference type="InterPro" id="IPR043926">
    <property type="entry name" value="ABCG_dom"/>
</dbReference>
<keyword evidence="7 8" id="KW-0472">Membrane</keyword>
<dbReference type="Pfam" id="PF01061">
    <property type="entry name" value="ABC2_membrane"/>
    <property type="match status" value="1"/>
</dbReference>
<dbReference type="InterPro" id="IPR017871">
    <property type="entry name" value="ABC_transporter-like_CS"/>
</dbReference>
<protein>
    <recommendedName>
        <fullName evidence="9">ABC transporter domain-containing protein</fullName>
    </recommendedName>
</protein>
<comment type="subcellular location">
    <subcellularLocation>
        <location evidence="1">Membrane</location>
        <topology evidence="1">Multi-pass membrane protein</topology>
    </subcellularLocation>
</comment>
<feature type="transmembrane region" description="Helical" evidence="8">
    <location>
        <begin position="396"/>
        <end position="421"/>
    </location>
</feature>
<evidence type="ECO:0000256" key="1">
    <source>
        <dbReference type="ARBA" id="ARBA00004141"/>
    </source>
</evidence>
<feature type="transmembrane region" description="Helical" evidence="8">
    <location>
        <begin position="543"/>
        <end position="566"/>
    </location>
</feature>
<organism evidence="10 11">
    <name type="scientific">Anncaliia algerae PRA339</name>
    <dbReference type="NCBI Taxonomy" id="1288291"/>
    <lineage>
        <taxon>Eukaryota</taxon>
        <taxon>Fungi</taxon>
        <taxon>Fungi incertae sedis</taxon>
        <taxon>Microsporidia</taxon>
        <taxon>Tubulinosematoidea</taxon>
        <taxon>Tubulinosematidae</taxon>
        <taxon>Anncaliia</taxon>
    </lineage>
</organism>
<keyword evidence="11" id="KW-1185">Reference proteome</keyword>
<dbReference type="OrthoDB" id="2196280at2759"/>
<feature type="transmembrane region" description="Helical" evidence="8">
    <location>
        <begin position="427"/>
        <end position="447"/>
    </location>
</feature>
<dbReference type="Proteomes" id="UP000030655">
    <property type="component" value="Unassembled WGS sequence"/>
</dbReference>
<proteinExistence type="predicted"/>
<dbReference type="GO" id="GO:0016020">
    <property type="term" value="C:membrane"/>
    <property type="evidence" value="ECO:0007669"/>
    <property type="project" value="UniProtKB-SubCell"/>
</dbReference>
<dbReference type="AlphaFoldDB" id="A0A059F3P0"/>
<dbReference type="PROSITE" id="PS00211">
    <property type="entry name" value="ABC_TRANSPORTER_1"/>
    <property type="match status" value="1"/>
</dbReference>
<keyword evidence="4" id="KW-0547">Nucleotide-binding</keyword>
<dbReference type="HOGENOM" id="CLU_000604_57_8_1"/>
<dbReference type="SUPFAM" id="SSF52540">
    <property type="entry name" value="P-loop containing nucleoside triphosphate hydrolases"/>
    <property type="match status" value="1"/>
</dbReference>
<evidence type="ECO:0000256" key="8">
    <source>
        <dbReference type="SAM" id="Phobius"/>
    </source>
</evidence>
<evidence type="ECO:0000256" key="3">
    <source>
        <dbReference type="ARBA" id="ARBA00022692"/>
    </source>
</evidence>
<evidence type="ECO:0000313" key="11">
    <source>
        <dbReference type="Proteomes" id="UP000030655"/>
    </source>
</evidence>
<evidence type="ECO:0000256" key="4">
    <source>
        <dbReference type="ARBA" id="ARBA00022741"/>
    </source>
</evidence>
<dbReference type="EMBL" id="KK365136">
    <property type="protein sequence ID" value="KCZ81830.1"/>
    <property type="molecule type" value="Genomic_DNA"/>
</dbReference>
<dbReference type="GO" id="GO:0140359">
    <property type="term" value="F:ABC-type transporter activity"/>
    <property type="evidence" value="ECO:0007669"/>
    <property type="project" value="InterPro"/>
</dbReference>
<keyword evidence="2" id="KW-0813">Transport</keyword>
<reference evidence="10 11" key="2">
    <citation type="submission" date="2014-03" db="EMBL/GenBank/DDBJ databases">
        <title>The Genome Sequence of Anncaliia algerae insect isolate PRA339.</title>
        <authorList>
            <consortium name="The Broad Institute Genome Sequencing Platform"/>
            <consortium name="The Broad Institute Genome Sequencing Center for Infectious Disease"/>
            <person name="Cuomo C."/>
            <person name="Becnel J."/>
            <person name="Sanscrainte N."/>
            <person name="Walker B."/>
            <person name="Young S.K."/>
            <person name="Zeng Q."/>
            <person name="Gargeya S."/>
            <person name="Fitzgerald M."/>
            <person name="Haas B."/>
            <person name="Abouelleil A."/>
            <person name="Alvarado L."/>
            <person name="Arachchi H.M."/>
            <person name="Berlin A.M."/>
            <person name="Chapman S.B."/>
            <person name="Dewar J."/>
            <person name="Goldberg J."/>
            <person name="Griggs A."/>
            <person name="Gujja S."/>
            <person name="Hansen M."/>
            <person name="Howarth C."/>
            <person name="Imamovic A."/>
            <person name="Larimer J."/>
            <person name="McCowan C."/>
            <person name="Murphy C."/>
            <person name="Neiman D."/>
            <person name="Pearson M."/>
            <person name="Priest M."/>
            <person name="Roberts A."/>
            <person name="Saif S."/>
            <person name="Shea T."/>
            <person name="Sisk P."/>
            <person name="Sykes S."/>
            <person name="Wortman J."/>
            <person name="Nusbaum C."/>
            <person name="Birren B."/>
        </authorList>
    </citation>
    <scope>NUCLEOTIDE SEQUENCE [LARGE SCALE GENOMIC DNA]</scope>
    <source>
        <strain evidence="10 11">PRA339</strain>
    </source>
</reference>
<dbReference type="PANTHER" id="PTHR48041:SF139">
    <property type="entry name" value="PROTEIN SCARLET"/>
    <property type="match status" value="1"/>
</dbReference>
<dbReference type="InterPro" id="IPR050352">
    <property type="entry name" value="ABCG_transporters"/>
</dbReference>
<keyword evidence="3 8" id="KW-0812">Transmembrane</keyword>
<dbReference type="PROSITE" id="PS50893">
    <property type="entry name" value="ABC_TRANSPORTER_2"/>
    <property type="match status" value="1"/>
</dbReference>
<keyword evidence="5" id="KW-0067">ATP-binding</keyword>
<name>A0A059F3P0_9MICR</name>
<feature type="transmembrane region" description="Helical" evidence="8">
    <location>
        <begin position="354"/>
        <end position="375"/>
    </location>
</feature>
<evidence type="ECO:0000313" key="10">
    <source>
        <dbReference type="EMBL" id="KCZ81830.1"/>
    </source>
</evidence>
<dbReference type="InterPro" id="IPR003439">
    <property type="entry name" value="ABC_transporter-like_ATP-bd"/>
</dbReference>
<dbReference type="InterPro" id="IPR003593">
    <property type="entry name" value="AAA+_ATPase"/>
</dbReference>
<evidence type="ECO:0000256" key="5">
    <source>
        <dbReference type="ARBA" id="ARBA00022840"/>
    </source>
</evidence>
<evidence type="ECO:0000259" key="9">
    <source>
        <dbReference type="PROSITE" id="PS50893"/>
    </source>
</evidence>
<evidence type="ECO:0000256" key="6">
    <source>
        <dbReference type="ARBA" id="ARBA00022989"/>
    </source>
</evidence>
<dbReference type="Gene3D" id="3.40.50.300">
    <property type="entry name" value="P-loop containing nucleotide triphosphate hydrolases"/>
    <property type="match status" value="1"/>
</dbReference>
<dbReference type="GO" id="GO:0016887">
    <property type="term" value="F:ATP hydrolysis activity"/>
    <property type="evidence" value="ECO:0007669"/>
    <property type="project" value="InterPro"/>
</dbReference>
<accession>A0A059F3P0</accession>
<dbReference type="Pfam" id="PF19055">
    <property type="entry name" value="ABC2_membrane_7"/>
    <property type="match status" value="1"/>
</dbReference>
<evidence type="ECO:0000256" key="7">
    <source>
        <dbReference type="ARBA" id="ARBA00023136"/>
    </source>
</evidence>
<dbReference type="InterPro" id="IPR027417">
    <property type="entry name" value="P-loop_NTPase"/>
</dbReference>
<reference evidence="11" key="1">
    <citation type="submission" date="2013-02" db="EMBL/GenBank/DDBJ databases">
        <authorList>
            <consortium name="The Broad Institute Genome Sequencing Platform"/>
            <person name="Cuomo C."/>
            <person name="Becnel J."/>
            <person name="Sanscrainte N."/>
            <person name="Walker B."/>
            <person name="Young S.K."/>
            <person name="Zeng Q."/>
            <person name="Gargeya S."/>
            <person name="Fitzgerald M."/>
            <person name="Haas B."/>
            <person name="Abouelleil A."/>
            <person name="Alvarado L."/>
            <person name="Arachchi H.M."/>
            <person name="Berlin A.M."/>
            <person name="Chapman S.B."/>
            <person name="Dewar J."/>
            <person name="Goldberg J."/>
            <person name="Griggs A."/>
            <person name="Gujja S."/>
            <person name="Hansen M."/>
            <person name="Howarth C."/>
            <person name="Imamovic A."/>
            <person name="Larimer J."/>
            <person name="McCowan C."/>
            <person name="Murphy C."/>
            <person name="Neiman D."/>
            <person name="Pearson M."/>
            <person name="Priest M."/>
            <person name="Roberts A."/>
            <person name="Saif S."/>
            <person name="Shea T."/>
            <person name="Sisk P."/>
            <person name="Sykes S."/>
            <person name="Wortman J."/>
            <person name="Nusbaum C."/>
            <person name="Birren B."/>
        </authorList>
    </citation>
    <scope>NUCLEOTIDE SEQUENCE [LARGE SCALE GENOMIC DNA]</scope>
    <source>
        <strain evidence="11">PRA339</strain>
    </source>
</reference>
<dbReference type="SMART" id="SM00382">
    <property type="entry name" value="AAA"/>
    <property type="match status" value="1"/>
</dbReference>
<feature type="domain" description="ABC transporter" evidence="9">
    <location>
        <begin position="10"/>
        <end position="238"/>
    </location>
</feature>
<gene>
    <name evidence="10" type="ORF">H312_00729</name>
</gene>
<dbReference type="GO" id="GO:0005524">
    <property type="term" value="F:ATP binding"/>
    <property type="evidence" value="ECO:0007669"/>
    <property type="project" value="UniProtKB-KW"/>
</dbReference>
<feature type="transmembrane region" description="Helical" evidence="8">
    <location>
        <begin position="323"/>
        <end position="342"/>
    </location>
</feature>
<evidence type="ECO:0000256" key="2">
    <source>
        <dbReference type="ARBA" id="ARBA00022448"/>
    </source>
</evidence>
<dbReference type="PANTHER" id="PTHR48041">
    <property type="entry name" value="ABC TRANSPORTER G FAMILY MEMBER 28"/>
    <property type="match status" value="1"/>
</dbReference>
<keyword evidence="6 8" id="KW-1133">Transmembrane helix</keyword>